<gene>
    <name evidence="2" type="primary">mug143</name>
    <name evidence="1" type="ORF">SJAG_04430</name>
</gene>
<evidence type="ECO:0000313" key="3">
    <source>
        <dbReference type="Proteomes" id="UP000001744"/>
    </source>
</evidence>
<evidence type="ECO:0000313" key="2">
    <source>
        <dbReference type="JaponicusDB" id="SJAG_04430"/>
    </source>
</evidence>
<dbReference type="Proteomes" id="UP000001744">
    <property type="component" value="Unassembled WGS sequence"/>
</dbReference>
<keyword evidence="3" id="KW-1185">Reference proteome</keyword>
<dbReference type="HOGENOM" id="CLU_2279105_0_0_1"/>
<dbReference type="AlphaFoldDB" id="B6K6U1"/>
<dbReference type="JaponicusDB" id="SJAG_04430">
    <property type="gene designation" value="mug143"/>
</dbReference>
<reference evidence="1 3" key="1">
    <citation type="journal article" date="2011" name="Science">
        <title>Comparative functional genomics of the fission yeasts.</title>
        <authorList>
            <person name="Rhind N."/>
            <person name="Chen Z."/>
            <person name="Yassour M."/>
            <person name="Thompson D.A."/>
            <person name="Haas B.J."/>
            <person name="Habib N."/>
            <person name="Wapinski I."/>
            <person name="Roy S."/>
            <person name="Lin M.F."/>
            <person name="Heiman D.I."/>
            <person name="Young S.K."/>
            <person name="Furuya K."/>
            <person name="Guo Y."/>
            <person name="Pidoux A."/>
            <person name="Chen H.M."/>
            <person name="Robbertse B."/>
            <person name="Goldberg J.M."/>
            <person name="Aoki K."/>
            <person name="Bayne E.H."/>
            <person name="Berlin A.M."/>
            <person name="Desjardins C.A."/>
            <person name="Dobbs E."/>
            <person name="Dukaj L."/>
            <person name="Fan L."/>
            <person name="FitzGerald M.G."/>
            <person name="French C."/>
            <person name="Gujja S."/>
            <person name="Hansen K."/>
            <person name="Keifenheim D."/>
            <person name="Levin J.Z."/>
            <person name="Mosher R.A."/>
            <person name="Mueller C.A."/>
            <person name="Pfiffner J."/>
            <person name="Priest M."/>
            <person name="Russ C."/>
            <person name="Smialowska A."/>
            <person name="Swoboda P."/>
            <person name="Sykes S.M."/>
            <person name="Vaughn M."/>
            <person name="Vengrova S."/>
            <person name="Yoder R."/>
            <person name="Zeng Q."/>
            <person name="Allshire R."/>
            <person name="Baulcombe D."/>
            <person name="Birren B.W."/>
            <person name="Brown W."/>
            <person name="Ekwall K."/>
            <person name="Kellis M."/>
            <person name="Leatherwood J."/>
            <person name="Levin H."/>
            <person name="Margalit H."/>
            <person name="Martienssen R."/>
            <person name="Nieduszynski C.A."/>
            <person name="Spatafora J.W."/>
            <person name="Friedman N."/>
            <person name="Dalgaard J.Z."/>
            <person name="Baumann P."/>
            <person name="Niki H."/>
            <person name="Regev A."/>
            <person name="Nusbaum C."/>
        </authorList>
    </citation>
    <scope>NUCLEOTIDE SEQUENCE [LARGE SCALE GENOMIC DNA]</scope>
    <source>
        <strain evidence="3">yFS275 / FY16936</strain>
    </source>
</reference>
<dbReference type="EMBL" id="KE651167">
    <property type="protein sequence ID" value="EEB09245.1"/>
    <property type="molecule type" value="Genomic_DNA"/>
</dbReference>
<dbReference type="GeneID" id="7050247"/>
<dbReference type="RefSeq" id="XP_002175538.1">
    <property type="nucleotide sequence ID" value="XM_002175502.2"/>
</dbReference>
<name>B6K6U1_SCHJY</name>
<dbReference type="VEuPathDB" id="FungiDB:SJAG_04430"/>
<accession>B6K6U1</accession>
<evidence type="ECO:0000313" key="1">
    <source>
        <dbReference type="EMBL" id="EEB09245.1"/>
    </source>
</evidence>
<protein>
    <submittedName>
        <fullName evidence="1">Uncharacterized protein</fullName>
    </submittedName>
</protein>
<organism evidence="1 3">
    <name type="scientific">Schizosaccharomyces japonicus (strain yFS275 / FY16936)</name>
    <name type="common">Fission yeast</name>
    <dbReference type="NCBI Taxonomy" id="402676"/>
    <lineage>
        <taxon>Eukaryota</taxon>
        <taxon>Fungi</taxon>
        <taxon>Dikarya</taxon>
        <taxon>Ascomycota</taxon>
        <taxon>Taphrinomycotina</taxon>
        <taxon>Schizosaccharomycetes</taxon>
        <taxon>Schizosaccharomycetales</taxon>
        <taxon>Schizosaccharomycetaceae</taxon>
        <taxon>Schizosaccharomyces</taxon>
    </lineage>
</organism>
<sequence length="102" mass="11685">MFNLIFRGNSRLNILQTLIGKRSFSSRSVFLYYRQLKSKEAENAMPSVCEEADTTRNIIDGPNPSNEAELRGVPVIETIAKDPELLKNAPKIVKKEIEKYHY</sequence>
<proteinExistence type="predicted"/>